<dbReference type="EMBL" id="PDOF01000001">
    <property type="protein sequence ID" value="PYZ97179.1"/>
    <property type="molecule type" value="Genomic_DNA"/>
</dbReference>
<dbReference type="OrthoDB" id="9781631at2"/>
<dbReference type="InterPro" id="IPR046342">
    <property type="entry name" value="CBS_dom_sf"/>
</dbReference>
<keyword evidence="6" id="KW-1185">Reference proteome</keyword>
<name>A0A2W0HK48_9BACI</name>
<dbReference type="InterPro" id="IPR045865">
    <property type="entry name" value="ACT-like_dom_sf"/>
</dbReference>
<evidence type="ECO:0000259" key="3">
    <source>
        <dbReference type="PROSITE" id="PS51371"/>
    </source>
</evidence>
<dbReference type="SUPFAM" id="SSF54631">
    <property type="entry name" value="CBS-domain pair"/>
    <property type="match status" value="1"/>
</dbReference>
<dbReference type="Gene3D" id="3.30.70.260">
    <property type="match status" value="1"/>
</dbReference>
<dbReference type="SUPFAM" id="SSF55021">
    <property type="entry name" value="ACT-like"/>
    <property type="match status" value="1"/>
</dbReference>
<dbReference type="Pfam" id="PF01842">
    <property type="entry name" value="ACT"/>
    <property type="match status" value="1"/>
</dbReference>
<evidence type="ECO:0000313" key="6">
    <source>
        <dbReference type="Proteomes" id="UP000248066"/>
    </source>
</evidence>
<evidence type="ECO:0000256" key="2">
    <source>
        <dbReference type="PROSITE-ProRule" id="PRU00703"/>
    </source>
</evidence>
<evidence type="ECO:0000256" key="1">
    <source>
        <dbReference type="ARBA" id="ARBA00023122"/>
    </source>
</evidence>
<evidence type="ECO:0000313" key="5">
    <source>
        <dbReference type="EMBL" id="PYZ97179.1"/>
    </source>
</evidence>
<feature type="domain" description="CBS" evidence="3">
    <location>
        <begin position="77"/>
        <end position="134"/>
    </location>
</feature>
<dbReference type="Gene3D" id="3.10.580.10">
    <property type="entry name" value="CBS-domain"/>
    <property type="match status" value="1"/>
</dbReference>
<dbReference type="CDD" id="cd04584">
    <property type="entry name" value="CBS_pair_AcuB_like"/>
    <property type="match status" value="1"/>
</dbReference>
<dbReference type="InterPro" id="IPR000644">
    <property type="entry name" value="CBS_dom"/>
</dbReference>
<sequence length="214" mass="23769">MMLEQIMKTDVISVKASDKLSKAFSLMEEHKIRHLPVTDDNLLIIGMVSDRDLRDASPSVFNPSEAVFSEKEVASIMKRDVITALPTDFVEDAATVMVENQFSCLPIERDDRLIGIITDSDLLKTLVRLTGADLPTSRLEVQVPNVSGMLTKAASLISDQGVNIQSVLVYPASDPEKKTLVFRVQTMDTRKLVEKMEDNDFSVLWPELSPGMSV</sequence>
<accession>A0A2W0HK48</accession>
<evidence type="ECO:0000259" key="4">
    <source>
        <dbReference type="PROSITE" id="PS51671"/>
    </source>
</evidence>
<dbReference type="SMART" id="SM00116">
    <property type="entry name" value="CBS"/>
    <property type="match status" value="2"/>
</dbReference>
<dbReference type="Proteomes" id="UP000248066">
    <property type="component" value="Unassembled WGS sequence"/>
</dbReference>
<dbReference type="RefSeq" id="WP_110515998.1">
    <property type="nucleotide sequence ID" value="NZ_PDOF01000001.1"/>
</dbReference>
<reference evidence="5 6" key="1">
    <citation type="submission" date="2017-10" db="EMBL/GenBank/DDBJ databases">
        <title>Bacillus sp. nov., a halophilic bacterium isolated from a Yangshapao Lake.</title>
        <authorList>
            <person name="Wang H."/>
        </authorList>
    </citation>
    <scope>NUCLEOTIDE SEQUENCE [LARGE SCALE GENOMIC DNA]</scope>
    <source>
        <strain evidence="5 6">YSP-3</strain>
    </source>
</reference>
<dbReference type="PANTHER" id="PTHR43080:SF2">
    <property type="entry name" value="CBS DOMAIN-CONTAINING PROTEIN"/>
    <property type="match status" value="1"/>
</dbReference>
<dbReference type="PROSITE" id="PS51371">
    <property type="entry name" value="CBS"/>
    <property type="match status" value="2"/>
</dbReference>
<keyword evidence="1 2" id="KW-0129">CBS domain</keyword>
<organism evidence="5 6">
    <name type="scientific">Alteribacter lacisalsi</name>
    <dbReference type="NCBI Taxonomy" id="2045244"/>
    <lineage>
        <taxon>Bacteria</taxon>
        <taxon>Bacillati</taxon>
        <taxon>Bacillota</taxon>
        <taxon>Bacilli</taxon>
        <taxon>Bacillales</taxon>
        <taxon>Bacillaceae</taxon>
        <taxon>Alteribacter</taxon>
    </lineage>
</organism>
<dbReference type="Pfam" id="PF00571">
    <property type="entry name" value="CBS"/>
    <property type="match status" value="2"/>
</dbReference>
<dbReference type="PANTHER" id="PTHR43080">
    <property type="entry name" value="CBS DOMAIN-CONTAINING PROTEIN CBSX3, MITOCHONDRIAL"/>
    <property type="match status" value="1"/>
</dbReference>
<dbReference type="CDD" id="cd04883">
    <property type="entry name" value="ACT_AcuB"/>
    <property type="match status" value="1"/>
</dbReference>
<dbReference type="InterPro" id="IPR051257">
    <property type="entry name" value="Diverse_CBS-Domain"/>
</dbReference>
<feature type="domain" description="CBS" evidence="3">
    <location>
        <begin position="7"/>
        <end position="64"/>
    </location>
</feature>
<comment type="caution">
    <text evidence="5">The sequence shown here is derived from an EMBL/GenBank/DDBJ whole genome shotgun (WGS) entry which is preliminary data.</text>
</comment>
<evidence type="ECO:0008006" key="7">
    <source>
        <dbReference type="Google" id="ProtNLM"/>
    </source>
</evidence>
<protein>
    <recommendedName>
        <fullName evidence="7">CBS domain-containing protein</fullName>
    </recommendedName>
</protein>
<gene>
    <name evidence="5" type="ORF">CR205_00835</name>
</gene>
<dbReference type="AlphaFoldDB" id="A0A2W0HK48"/>
<feature type="domain" description="ACT" evidence="4">
    <location>
        <begin position="138"/>
        <end position="211"/>
    </location>
</feature>
<dbReference type="InterPro" id="IPR002912">
    <property type="entry name" value="ACT_dom"/>
</dbReference>
<dbReference type="PROSITE" id="PS51671">
    <property type="entry name" value="ACT"/>
    <property type="match status" value="1"/>
</dbReference>
<proteinExistence type="predicted"/>